<dbReference type="InterPro" id="IPR003593">
    <property type="entry name" value="AAA+_ATPase"/>
</dbReference>
<feature type="compositionally biased region" description="Basic and acidic residues" evidence="9">
    <location>
        <begin position="299"/>
        <end position="326"/>
    </location>
</feature>
<accession>A0A9P7V9C3</accession>
<feature type="compositionally biased region" description="Acidic residues" evidence="9">
    <location>
        <begin position="42"/>
        <end position="58"/>
    </location>
</feature>
<dbReference type="GO" id="GO:0005663">
    <property type="term" value="C:DNA replication factor C complex"/>
    <property type="evidence" value="ECO:0007669"/>
    <property type="project" value="InterPro"/>
</dbReference>
<dbReference type="InterPro" id="IPR027417">
    <property type="entry name" value="P-loop_NTPase"/>
</dbReference>
<dbReference type="InterPro" id="IPR013725">
    <property type="entry name" value="DNA_replication_fac_RFC1_C"/>
</dbReference>
<evidence type="ECO:0000256" key="4">
    <source>
        <dbReference type="ARBA" id="ARBA00022705"/>
    </source>
</evidence>
<evidence type="ECO:0000256" key="8">
    <source>
        <dbReference type="PIRNR" id="PIRNR036578"/>
    </source>
</evidence>
<feature type="domain" description="BRCT" evidence="10">
    <location>
        <begin position="184"/>
        <end position="261"/>
    </location>
</feature>
<evidence type="ECO:0000256" key="5">
    <source>
        <dbReference type="ARBA" id="ARBA00022741"/>
    </source>
</evidence>
<dbReference type="OrthoDB" id="446168at2759"/>
<feature type="region of interest" description="Disordered" evidence="9">
    <location>
        <begin position="299"/>
        <end position="338"/>
    </location>
</feature>
<proteinExistence type="inferred from homology"/>
<dbReference type="FunFam" id="3.40.50.10190:FF:000001">
    <property type="entry name" value="Replication factor C subunit 1"/>
    <property type="match status" value="1"/>
</dbReference>
<dbReference type="GO" id="GO:0005524">
    <property type="term" value="F:ATP binding"/>
    <property type="evidence" value="ECO:0007669"/>
    <property type="project" value="UniProtKB-UniRule"/>
</dbReference>
<sequence length="928" mass="103592">MVSIYDVLGNRAKKPKTTTTRPKATTASPKKASKFFKKSTEEDVIDLDNDDGDEDYVDKDEPKEEGKDIDDDLMDEDDLEIIEPPKPKTTRAKPDASRSRKVMKPPIDIADEPPTKKAKTTPAKKKTTTPVTSGSESIAEKVLATIPDAVLPEVDPTKKVNFFALQAAKDNAPQPTGDINIPEAQPNCLGGLTIVFTGILPNLERTQAENLAKKYGARVTKSISGKTSLVVLGDDAGPSKVQKISSLNIKAINEEGFIQLLTLMPADGGDGVAAQKAKQLREEEDRKIMEQVERDVALEEEKKRQHEQELKKYRKEEERRAKEKAKQSSTLPVKSEDISENQLLSHGSFPQSQLPKDEPKIILDEDKLWTTKYKPTDINSLCGNKGSVSKLKNWLENWFESRKGPGRESDGLKFRAVLISGPPGIGKTTAAHIVSQQLGFDVLEKNASDVRSKSLLNQQVKGVLNNTSVVGYFKHRGDAVEDKNSKKFALIMDEVDGMSSGDHGGVGALAAFCKVTHMPLILICNERTLPKMRPLVACTYGLRFQRPLEKDVISKLFTIAMREKIKMDKEVVGQLVQATGGDIRQMINLMYTASRTQKQFGQVEATKASKQWGKEAILKPFDIIPSFFGNRIWHEGANHNLNAKLELYFNDMDIVPLMIQDNYLGCKPSNAVSEKDALKKIAKASDDILRSDRVNSLIRSSEQQWSLLPFHAILSTIAPSYEVHGQLLQRINFPAWLGQNSKAMKFMRLLQGVQYHTRTCTTSEKIELRLEYIPLMAHRLVDPLKGYGEDGIESVIDFMDSYYLNKEDWDSIVELGVGKNKDTLLTQGLKPAVKSKFTRKYNELSHPTIILKTGDSVSKGGARAPKVDFEDVVEDDTTSDKSEEKDAEQTTDVTKDKQIGVKVKTHEQYLKEQARKAKRREKDAKAKK</sequence>
<dbReference type="FunFam" id="3.40.50.300:FF:000395">
    <property type="entry name" value="Replication factor C subunit 1"/>
    <property type="match status" value="1"/>
</dbReference>
<evidence type="ECO:0000256" key="2">
    <source>
        <dbReference type="ARBA" id="ARBA00006116"/>
    </source>
</evidence>
<dbReference type="GO" id="GO:0005634">
    <property type="term" value="C:nucleus"/>
    <property type="evidence" value="ECO:0007669"/>
    <property type="project" value="UniProtKB-SubCell"/>
</dbReference>
<name>A0A9P7V9C3_9ASCO</name>
<comment type="caution">
    <text evidence="11">The sequence shown here is derived from an EMBL/GenBank/DDBJ whole genome shotgun (WGS) entry which is preliminary data.</text>
</comment>
<dbReference type="SMART" id="SM00292">
    <property type="entry name" value="BRCT"/>
    <property type="match status" value="1"/>
</dbReference>
<dbReference type="EMBL" id="JAHMUF010000010">
    <property type="protein sequence ID" value="KAG7193686.1"/>
    <property type="molecule type" value="Genomic_DNA"/>
</dbReference>
<comment type="subcellular location">
    <subcellularLocation>
        <location evidence="1 8">Nucleus</location>
    </subcellularLocation>
</comment>
<dbReference type="SUPFAM" id="SSF52113">
    <property type="entry name" value="BRCT domain"/>
    <property type="match status" value="1"/>
</dbReference>
<dbReference type="SUPFAM" id="SSF52540">
    <property type="entry name" value="P-loop containing nucleoside triphosphate hydrolases"/>
    <property type="match status" value="1"/>
</dbReference>
<dbReference type="GO" id="GO:0006281">
    <property type="term" value="P:DNA repair"/>
    <property type="evidence" value="ECO:0007669"/>
    <property type="project" value="InterPro"/>
</dbReference>
<dbReference type="Gene3D" id="3.40.50.10190">
    <property type="entry name" value="BRCT domain"/>
    <property type="match status" value="1"/>
</dbReference>
<organism evidence="11 12">
    <name type="scientific">Scheffersomyces spartinae</name>
    <dbReference type="NCBI Taxonomy" id="45513"/>
    <lineage>
        <taxon>Eukaryota</taxon>
        <taxon>Fungi</taxon>
        <taxon>Dikarya</taxon>
        <taxon>Ascomycota</taxon>
        <taxon>Saccharomycotina</taxon>
        <taxon>Pichiomycetes</taxon>
        <taxon>Debaryomycetaceae</taxon>
        <taxon>Scheffersomyces</taxon>
    </lineage>
</organism>
<keyword evidence="5 8" id="KW-0547">Nucleotide-binding</keyword>
<feature type="compositionally biased region" description="Basic and acidic residues" evidence="9">
    <location>
        <begin position="878"/>
        <end position="928"/>
    </location>
</feature>
<dbReference type="PANTHER" id="PTHR23389">
    <property type="entry name" value="CHROMOSOME TRANSMISSION FIDELITY FACTOR 18"/>
    <property type="match status" value="1"/>
</dbReference>
<dbReference type="CDD" id="cd00009">
    <property type="entry name" value="AAA"/>
    <property type="match status" value="1"/>
</dbReference>
<evidence type="ECO:0000256" key="9">
    <source>
        <dbReference type="SAM" id="MobiDB-lite"/>
    </source>
</evidence>
<dbReference type="Gene3D" id="1.20.272.10">
    <property type="match status" value="1"/>
</dbReference>
<feature type="compositionally biased region" description="Acidic residues" evidence="9">
    <location>
        <begin position="67"/>
        <end position="81"/>
    </location>
</feature>
<gene>
    <name evidence="11" type="ORF">KQ657_000373</name>
</gene>
<comment type="similarity">
    <text evidence="2 8">Belongs to the activator 1 large subunit family.</text>
</comment>
<dbReference type="GeneID" id="66113747"/>
<dbReference type="SMART" id="SM00382">
    <property type="entry name" value="AAA"/>
    <property type="match status" value="1"/>
</dbReference>
<dbReference type="GO" id="GO:0006271">
    <property type="term" value="P:DNA strand elongation involved in DNA replication"/>
    <property type="evidence" value="ECO:0007669"/>
    <property type="project" value="UniProtKB-ARBA"/>
</dbReference>
<dbReference type="PANTHER" id="PTHR23389:SF6">
    <property type="entry name" value="REPLICATION FACTOR C SUBUNIT 1"/>
    <property type="match status" value="1"/>
</dbReference>
<dbReference type="SUPFAM" id="SSF48019">
    <property type="entry name" value="post-AAA+ oligomerization domain-like"/>
    <property type="match status" value="1"/>
</dbReference>
<dbReference type="RefSeq" id="XP_043049234.1">
    <property type="nucleotide sequence ID" value="XM_043191222.1"/>
</dbReference>
<keyword evidence="6 8" id="KW-0067">ATP-binding</keyword>
<evidence type="ECO:0000256" key="3">
    <source>
        <dbReference type="ARBA" id="ARBA00020401"/>
    </source>
</evidence>
<dbReference type="InterPro" id="IPR008921">
    <property type="entry name" value="DNA_pol3_clamp-load_cplx_C"/>
</dbReference>
<dbReference type="Gene3D" id="1.10.8.60">
    <property type="match status" value="1"/>
</dbReference>
<keyword evidence="12" id="KW-1185">Reference proteome</keyword>
<keyword evidence="7 8" id="KW-0539">Nucleus</keyword>
<dbReference type="GO" id="GO:0003677">
    <property type="term" value="F:DNA binding"/>
    <property type="evidence" value="ECO:0007669"/>
    <property type="project" value="InterPro"/>
</dbReference>
<dbReference type="AlphaFoldDB" id="A0A9P7V9C3"/>
<dbReference type="GO" id="GO:0003689">
    <property type="term" value="F:DNA clamp loader activity"/>
    <property type="evidence" value="ECO:0007669"/>
    <property type="project" value="UniProtKB-UniRule"/>
</dbReference>
<evidence type="ECO:0000256" key="6">
    <source>
        <dbReference type="ARBA" id="ARBA00022840"/>
    </source>
</evidence>
<dbReference type="InterPro" id="IPR012178">
    <property type="entry name" value="RFC1"/>
</dbReference>
<evidence type="ECO:0000259" key="10">
    <source>
        <dbReference type="PROSITE" id="PS50172"/>
    </source>
</evidence>
<dbReference type="InterPro" id="IPR001357">
    <property type="entry name" value="BRCT_dom"/>
</dbReference>
<dbReference type="PROSITE" id="PS50172">
    <property type="entry name" value="BRCT"/>
    <property type="match status" value="1"/>
</dbReference>
<dbReference type="Proteomes" id="UP000790833">
    <property type="component" value="Unassembled WGS sequence"/>
</dbReference>
<dbReference type="PIRSF" id="PIRSF036578">
    <property type="entry name" value="RFC1"/>
    <property type="match status" value="1"/>
</dbReference>
<keyword evidence="4 8" id="KW-0235">DNA replication</keyword>
<dbReference type="Gene3D" id="3.40.50.300">
    <property type="entry name" value="P-loop containing nucleotide triphosphate hydrolases"/>
    <property type="match status" value="1"/>
</dbReference>
<dbReference type="GO" id="GO:0016887">
    <property type="term" value="F:ATP hydrolysis activity"/>
    <property type="evidence" value="ECO:0007669"/>
    <property type="project" value="InterPro"/>
</dbReference>
<protein>
    <recommendedName>
        <fullName evidence="3 8">Replication factor C subunit 1</fullName>
    </recommendedName>
</protein>
<feature type="region of interest" description="Disordered" evidence="9">
    <location>
        <begin position="854"/>
        <end position="928"/>
    </location>
</feature>
<feature type="compositionally biased region" description="Basic residues" evidence="9">
    <location>
        <begin position="116"/>
        <end position="127"/>
    </location>
</feature>
<evidence type="ECO:0000313" key="12">
    <source>
        <dbReference type="Proteomes" id="UP000790833"/>
    </source>
</evidence>
<dbReference type="Pfam" id="PF00533">
    <property type="entry name" value="BRCT"/>
    <property type="match status" value="1"/>
</dbReference>
<evidence type="ECO:0000313" key="11">
    <source>
        <dbReference type="EMBL" id="KAG7193686.1"/>
    </source>
</evidence>
<evidence type="ECO:0000256" key="1">
    <source>
        <dbReference type="ARBA" id="ARBA00004123"/>
    </source>
</evidence>
<dbReference type="Pfam" id="PF25361">
    <property type="entry name" value="AAA_lid_RFC1"/>
    <property type="match status" value="1"/>
</dbReference>
<dbReference type="Pfam" id="PF00004">
    <property type="entry name" value="AAA"/>
    <property type="match status" value="1"/>
</dbReference>
<feature type="region of interest" description="Disordered" evidence="9">
    <location>
        <begin position="1"/>
        <end position="133"/>
    </location>
</feature>
<reference evidence="11" key="1">
    <citation type="submission" date="2021-03" db="EMBL/GenBank/DDBJ databases">
        <authorList>
            <person name="Palmer J.M."/>
        </authorList>
    </citation>
    <scope>NUCLEOTIDE SEQUENCE</scope>
    <source>
        <strain evidence="11">ARV_011</strain>
    </source>
</reference>
<feature type="compositionally biased region" description="Low complexity" evidence="9">
    <location>
        <begin position="17"/>
        <end position="30"/>
    </location>
</feature>
<evidence type="ECO:0000256" key="7">
    <source>
        <dbReference type="ARBA" id="ARBA00023242"/>
    </source>
</evidence>
<dbReference type="Pfam" id="PF08519">
    <property type="entry name" value="RFC1"/>
    <property type="match status" value="1"/>
</dbReference>
<dbReference type="InterPro" id="IPR003959">
    <property type="entry name" value="ATPase_AAA_core"/>
</dbReference>
<dbReference type="InterPro" id="IPR036420">
    <property type="entry name" value="BRCT_dom_sf"/>
</dbReference>